<reference evidence="1" key="2">
    <citation type="submission" date="2021-01" db="EMBL/GenBank/DDBJ databases">
        <authorList>
            <person name="Kang M."/>
        </authorList>
    </citation>
    <scope>NUCLEOTIDE SEQUENCE</scope>
    <source>
        <strain evidence="1">KACC 17527</strain>
    </source>
</reference>
<protein>
    <submittedName>
        <fullName evidence="1">Uncharacterized protein</fullName>
    </submittedName>
</protein>
<proteinExistence type="predicted"/>
<dbReference type="EMBL" id="JAEPWM010000011">
    <property type="protein sequence ID" value="MBK6008706.1"/>
    <property type="molecule type" value="Genomic_DNA"/>
</dbReference>
<keyword evidence="2" id="KW-1185">Reference proteome</keyword>
<comment type="caution">
    <text evidence="1">The sequence shown here is derived from an EMBL/GenBank/DDBJ whole genome shotgun (WGS) entry which is preliminary data.</text>
</comment>
<accession>A0A934WPN0</accession>
<evidence type="ECO:0000313" key="1">
    <source>
        <dbReference type="EMBL" id="MBK6008706.1"/>
    </source>
</evidence>
<evidence type="ECO:0000313" key="2">
    <source>
        <dbReference type="Proteomes" id="UP000630528"/>
    </source>
</evidence>
<gene>
    <name evidence="1" type="ORF">JJB11_21615</name>
</gene>
<organism evidence="1 2">
    <name type="scientific">Ramlibacter ginsenosidimutans</name>
    <dbReference type="NCBI Taxonomy" id="502333"/>
    <lineage>
        <taxon>Bacteria</taxon>
        <taxon>Pseudomonadati</taxon>
        <taxon>Pseudomonadota</taxon>
        <taxon>Betaproteobacteria</taxon>
        <taxon>Burkholderiales</taxon>
        <taxon>Comamonadaceae</taxon>
        <taxon>Ramlibacter</taxon>
    </lineage>
</organism>
<dbReference type="AlphaFoldDB" id="A0A934WPN0"/>
<sequence>MPAQVHREHNIASKTPPVAAALKLLDELSSAQKTLHAMNEDLLRATVENCDDLPALRELVVAQHSRVQAITEQMIEALRDT</sequence>
<name>A0A934WPN0_9BURK</name>
<dbReference type="Proteomes" id="UP000630528">
    <property type="component" value="Unassembled WGS sequence"/>
</dbReference>
<reference evidence="1" key="1">
    <citation type="journal article" date="2012" name="J. Microbiol. Biotechnol.">
        <title>Ramlibacter ginsenosidimutans sp. nov., with ginsenoside-converting activity.</title>
        <authorList>
            <person name="Wang L."/>
            <person name="An D.S."/>
            <person name="Kim S.G."/>
            <person name="Jin F.X."/>
            <person name="Kim S.C."/>
            <person name="Lee S.T."/>
            <person name="Im W.T."/>
        </authorList>
    </citation>
    <scope>NUCLEOTIDE SEQUENCE</scope>
    <source>
        <strain evidence="1">KACC 17527</strain>
    </source>
</reference>
<dbReference type="RefSeq" id="WP_201176468.1">
    <property type="nucleotide sequence ID" value="NZ_JAEPWM010000011.1"/>
</dbReference>